<evidence type="ECO:0000256" key="3">
    <source>
        <dbReference type="ARBA" id="ARBA00022448"/>
    </source>
</evidence>
<evidence type="ECO:0000256" key="8">
    <source>
        <dbReference type="SAM" id="Phobius"/>
    </source>
</evidence>
<protein>
    <submittedName>
        <fullName evidence="9">Spore gernimation protein</fullName>
    </submittedName>
</protein>
<keyword evidence="7 8" id="KW-0472">Membrane</keyword>
<gene>
    <name evidence="9" type="ORF">BP422_17660</name>
</gene>
<feature type="transmembrane region" description="Helical" evidence="8">
    <location>
        <begin position="117"/>
        <end position="139"/>
    </location>
</feature>
<proteinExistence type="inferred from homology"/>
<feature type="transmembrane region" description="Helical" evidence="8">
    <location>
        <begin position="45"/>
        <end position="66"/>
    </location>
</feature>
<name>A0A220MJI6_9BACL</name>
<comment type="similarity">
    <text evidence="2">Belongs to the amino acid-polyamine-organocation (APC) superfamily. Spore germination protein (SGP) (TC 2.A.3.9) family.</text>
</comment>
<feature type="transmembrane region" description="Helical" evidence="8">
    <location>
        <begin position="223"/>
        <end position="246"/>
    </location>
</feature>
<dbReference type="GO" id="GO:0009847">
    <property type="term" value="P:spore germination"/>
    <property type="evidence" value="ECO:0007669"/>
    <property type="project" value="InterPro"/>
</dbReference>
<evidence type="ECO:0000256" key="6">
    <source>
        <dbReference type="ARBA" id="ARBA00022989"/>
    </source>
</evidence>
<dbReference type="Gene3D" id="1.20.1740.10">
    <property type="entry name" value="Amino acid/polyamine transporter I"/>
    <property type="match status" value="1"/>
</dbReference>
<dbReference type="KEGG" id="bfm:BP422_17660"/>
<evidence type="ECO:0000256" key="7">
    <source>
        <dbReference type="ARBA" id="ARBA00023136"/>
    </source>
</evidence>
<dbReference type="GO" id="GO:0016020">
    <property type="term" value="C:membrane"/>
    <property type="evidence" value="ECO:0007669"/>
    <property type="project" value="UniProtKB-SubCell"/>
</dbReference>
<keyword evidence="3" id="KW-0813">Transport</keyword>
<sequence>MSEQTLAEKMISKNHMGINIASVTIGVGILTFPRSLAKATGAFDGWISVVISGLCACLVGWLLAKLAARFPRQSFFEYSSIIASKPIAYILTFLVCIYTMLFVSFEIRAIGNIAKQYLFYNTPVEMITLSFLLIVQYSVIGSRIAMLRLNLLFLPVVLVVMFIVLLFTTQLFEIENVRPFFSSDWRSLLEGSRVVGLSYSGFEIILFYTMLMKKPQEGAKAVTLGLSIPILLYMTIYMFAIGVFSAEVATNLTYPTIELAKEVEIPGGFFERVESIFFTIWIMTIFNTCAMWLDITVLNLSSMFHKVRKTIWVLILSPMIYFVSMLPQNLVDFFAFADSITYFGMILVYLCPILLLLIAVIRGVKGHE</sequence>
<evidence type="ECO:0000256" key="2">
    <source>
        <dbReference type="ARBA" id="ARBA00007998"/>
    </source>
</evidence>
<evidence type="ECO:0000256" key="5">
    <source>
        <dbReference type="ARBA" id="ARBA00022692"/>
    </source>
</evidence>
<dbReference type="AlphaFoldDB" id="A0A220MJI6"/>
<evidence type="ECO:0000313" key="9">
    <source>
        <dbReference type="EMBL" id="ASJ55216.1"/>
    </source>
</evidence>
<accession>A0A220MJI6</accession>
<feature type="transmembrane region" description="Helical" evidence="8">
    <location>
        <begin position="340"/>
        <end position="361"/>
    </location>
</feature>
<dbReference type="RefSeq" id="WP_088908897.1">
    <property type="nucleotide sequence ID" value="NZ_CP018145.1"/>
</dbReference>
<dbReference type="EMBL" id="CP018145">
    <property type="protein sequence ID" value="ASJ55216.1"/>
    <property type="molecule type" value="Genomic_DNA"/>
</dbReference>
<evidence type="ECO:0000256" key="4">
    <source>
        <dbReference type="ARBA" id="ARBA00022544"/>
    </source>
</evidence>
<feature type="transmembrane region" description="Helical" evidence="8">
    <location>
        <begin position="16"/>
        <end position="33"/>
    </location>
</feature>
<comment type="subcellular location">
    <subcellularLocation>
        <location evidence="1">Membrane</location>
        <topology evidence="1">Multi-pass membrane protein</topology>
    </subcellularLocation>
</comment>
<feature type="transmembrane region" description="Helical" evidence="8">
    <location>
        <begin position="192"/>
        <end position="211"/>
    </location>
</feature>
<dbReference type="Pfam" id="PF03845">
    <property type="entry name" value="Spore_permease"/>
    <property type="match status" value="1"/>
</dbReference>
<reference evidence="9 10" key="1">
    <citation type="submission" date="2016-11" db="EMBL/GenBank/DDBJ databases">
        <authorList>
            <person name="Jaros S."/>
            <person name="Januszkiewicz K."/>
            <person name="Wedrychowicz H."/>
        </authorList>
    </citation>
    <scope>NUCLEOTIDE SEQUENCE [LARGE SCALE GENOMIC DNA]</scope>
    <source>
        <strain evidence="9 10">NF2</strain>
    </source>
</reference>
<keyword evidence="6 8" id="KW-1133">Transmembrane helix</keyword>
<feature type="transmembrane region" description="Helical" evidence="8">
    <location>
        <begin position="276"/>
        <end position="298"/>
    </location>
</feature>
<dbReference type="PANTHER" id="PTHR34975:SF2">
    <property type="entry name" value="SPORE GERMINATION PROTEIN A2"/>
    <property type="match status" value="1"/>
</dbReference>
<keyword evidence="4" id="KW-0309">Germination</keyword>
<dbReference type="NCBIfam" id="TIGR00912">
    <property type="entry name" value="2A0309"/>
    <property type="match status" value="1"/>
</dbReference>
<dbReference type="PANTHER" id="PTHR34975">
    <property type="entry name" value="SPORE GERMINATION PROTEIN A2"/>
    <property type="match status" value="1"/>
</dbReference>
<keyword evidence="5 8" id="KW-0812">Transmembrane</keyword>
<feature type="transmembrane region" description="Helical" evidence="8">
    <location>
        <begin position="310"/>
        <end position="328"/>
    </location>
</feature>
<feature type="transmembrane region" description="Helical" evidence="8">
    <location>
        <begin position="87"/>
        <end position="105"/>
    </location>
</feature>
<organism evidence="9 10">
    <name type="scientific">Brevibacillus formosus</name>
    <dbReference type="NCBI Taxonomy" id="54913"/>
    <lineage>
        <taxon>Bacteria</taxon>
        <taxon>Bacillati</taxon>
        <taxon>Bacillota</taxon>
        <taxon>Bacilli</taxon>
        <taxon>Bacillales</taxon>
        <taxon>Paenibacillaceae</taxon>
        <taxon>Brevibacillus</taxon>
    </lineage>
</organism>
<dbReference type="Proteomes" id="UP000197781">
    <property type="component" value="Chromosome"/>
</dbReference>
<dbReference type="InterPro" id="IPR004761">
    <property type="entry name" value="Spore_GerAB"/>
</dbReference>
<feature type="transmembrane region" description="Helical" evidence="8">
    <location>
        <begin position="151"/>
        <end position="172"/>
    </location>
</feature>
<evidence type="ECO:0000256" key="1">
    <source>
        <dbReference type="ARBA" id="ARBA00004141"/>
    </source>
</evidence>
<evidence type="ECO:0000313" key="10">
    <source>
        <dbReference type="Proteomes" id="UP000197781"/>
    </source>
</evidence>